<dbReference type="EMBL" id="UINC01043026">
    <property type="protein sequence ID" value="SVB46454.1"/>
    <property type="molecule type" value="Genomic_DNA"/>
</dbReference>
<sequence>VVTNLNIPPLLILKTNVAWEMGWTTNVTPYLTNFPWTPVGQPATLVYLTNKFRTFQANYDYIFGNVITNIHVPASESEVLYRSWEVVPKAPLWSVLGAVPTTTNYNTTVMNDNCPHGEIIILPATNVAGYHFTDMQFEVVNTLTNLLTGTNNLANPGGALPGQGGGLGAGGGAITNFVGVMEDEVWQSTNHAYLAFPIVLQTNTMLLGGIDKIRYFRMQGDSLVTTNYSANRFLKDYRFPSLEEQTFTYIIPNSAQAATNAALPSFQYEMDYVTEGVRKTGTFIKFFTQPDILFSAMNAPSTVTSTDVPPAAIDNNAINGLQTLGLNGPGVIQASGNMVIGFNKIGIHWDLNPTFFLNEENQGPGWVWGHYDGSMSEPMVFPNSQTIRDLENQIYSGE</sequence>
<evidence type="ECO:0008006" key="2">
    <source>
        <dbReference type="Google" id="ProtNLM"/>
    </source>
</evidence>
<accession>A0A382E8P9</accession>
<dbReference type="AlphaFoldDB" id="A0A382E8P9"/>
<name>A0A382E8P9_9ZZZZ</name>
<protein>
    <recommendedName>
        <fullName evidence="2">Capsid protein</fullName>
    </recommendedName>
</protein>
<proteinExistence type="predicted"/>
<feature type="non-terminal residue" evidence="1">
    <location>
        <position position="1"/>
    </location>
</feature>
<gene>
    <name evidence="1" type="ORF">METZ01_LOCUS199308</name>
</gene>
<reference evidence="1" key="1">
    <citation type="submission" date="2018-05" db="EMBL/GenBank/DDBJ databases">
        <authorList>
            <person name="Lanie J.A."/>
            <person name="Ng W.-L."/>
            <person name="Kazmierczak K.M."/>
            <person name="Andrzejewski T.M."/>
            <person name="Davidsen T.M."/>
            <person name="Wayne K.J."/>
            <person name="Tettelin H."/>
            <person name="Glass J.I."/>
            <person name="Rusch D."/>
            <person name="Podicherti R."/>
            <person name="Tsui H.-C.T."/>
            <person name="Winkler M.E."/>
        </authorList>
    </citation>
    <scope>NUCLEOTIDE SEQUENCE</scope>
</reference>
<organism evidence="1">
    <name type="scientific">marine metagenome</name>
    <dbReference type="NCBI Taxonomy" id="408172"/>
    <lineage>
        <taxon>unclassified sequences</taxon>
        <taxon>metagenomes</taxon>
        <taxon>ecological metagenomes</taxon>
    </lineage>
</organism>
<evidence type="ECO:0000313" key="1">
    <source>
        <dbReference type="EMBL" id="SVB46454.1"/>
    </source>
</evidence>